<dbReference type="EMBL" id="CP046401">
    <property type="protein sequence ID" value="QGY42243.1"/>
    <property type="molecule type" value="Genomic_DNA"/>
</dbReference>
<reference evidence="3 4" key="1">
    <citation type="submission" date="2019-11" db="EMBL/GenBank/DDBJ databases">
        <authorList>
            <person name="Zheng R.K."/>
            <person name="Sun C.M."/>
        </authorList>
    </citation>
    <scope>NUCLEOTIDE SEQUENCE [LARGE SCALE GENOMIC DNA]</scope>
    <source>
        <strain evidence="3 4">WC007</strain>
    </source>
</reference>
<dbReference type="Proteomes" id="UP000428260">
    <property type="component" value="Chromosome"/>
</dbReference>
<dbReference type="KEGG" id="mcos:GM418_00800"/>
<accession>A0A6I6JQH7</accession>
<evidence type="ECO:0000256" key="1">
    <source>
        <dbReference type="ARBA" id="ARBA00006817"/>
    </source>
</evidence>
<dbReference type="RefSeq" id="WP_158862219.1">
    <property type="nucleotide sequence ID" value="NZ_CP046401.1"/>
</dbReference>
<comment type="similarity">
    <text evidence="1">Belongs to the AHA1 family.</text>
</comment>
<evidence type="ECO:0000313" key="3">
    <source>
        <dbReference type="EMBL" id="QGY42243.1"/>
    </source>
</evidence>
<feature type="domain" description="Activator of Hsp90 ATPase homologue 1/2-like C-terminal" evidence="2">
    <location>
        <begin position="17"/>
        <end position="138"/>
    </location>
</feature>
<proteinExistence type="inferred from homology"/>
<dbReference type="Gene3D" id="3.30.530.20">
    <property type="match status" value="2"/>
</dbReference>
<protein>
    <recommendedName>
        <fullName evidence="2">Activator of Hsp90 ATPase homologue 1/2-like C-terminal domain-containing protein</fullName>
    </recommendedName>
</protein>
<evidence type="ECO:0000313" key="4">
    <source>
        <dbReference type="Proteomes" id="UP000428260"/>
    </source>
</evidence>
<name>A0A6I6JQH7_9BACT</name>
<dbReference type="Pfam" id="PF08327">
    <property type="entry name" value="AHSA1"/>
    <property type="match status" value="1"/>
</dbReference>
<dbReference type="SUPFAM" id="SSF55961">
    <property type="entry name" value="Bet v1-like"/>
    <property type="match status" value="2"/>
</dbReference>
<dbReference type="InterPro" id="IPR013538">
    <property type="entry name" value="ASHA1/2-like_C"/>
</dbReference>
<sequence>MQKKEKTFITVSTKIEAPVQKVWDLWTQPNHIINWNFASDDWHCPWAKNDIREGGKFIWRMEAKDGTFGFDFSGGYDLIKENEQIEETLDDERKVKITFREEGDQTYVTEVFEAETQNPLEMQKAGWQAILDNFKKHAEANAKFERVHFEIEIEANPEKVYTTMLDKKYWKDWTYIFNPTSDFLGSWEKGEKIVFFGTGEDGKTGGMVGIIEDNISNQLVNICYVGIIKDGKEITEGPEVDKWAGGHEIYTFEDKNGNTLLKVDFDSTSDFKKYFTETYPKALEQLKTICEQ</sequence>
<dbReference type="CDD" id="cd08897">
    <property type="entry name" value="SRPBCC_CalC_Aha1-like_4"/>
    <property type="match status" value="1"/>
</dbReference>
<dbReference type="InterPro" id="IPR023393">
    <property type="entry name" value="START-like_dom_sf"/>
</dbReference>
<evidence type="ECO:0000259" key="2">
    <source>
        <dbReference type="Pfam" id="PF08327"/>
    </source>
</evidence>
<gene>
    <name evidence="3" type="ORF">GM418_00800</name>
</gene>
<organism evidence="3 4">
    <name type="scientific">Maribellus comscasis</name>
    <dbReference type="NCBI Taxonomy" id="2681766"/>
    <lineage>
        <taxon>Bacteria</taxon>
        <taxon>Pseudomonadati</taxon>
        <taxon>Bacteroidota</taxon>
        <taxon>Bacteroidia</taxon>
        <taxon>Marinilabiliales</taxon>
        <taxon>Prolixibacteraceae</taxon>
        <taxon>Maribellus</taxon>
    </lineage>
</organism>
<keyword evidence="4" id="KW-1185">Reference proteome</keyword>
<dbReference type="AlphaFoldDB" id="A0A6I6JQH7"/>